<proteinExistence type="predicted"/>
<dbReference type="InParanoid" id="A0A0C2W8V5"/>
<evidence type="ECO:0000256" key="1">
    <source>
        <dbReference type="SAM" id="MobiDB-lite"/>
    </source>
</evidence>
<evidence type="ECO:0000313" key="3">
    <source>
        <dbReference type="Proteomes" id="UP000054549"/>
    </source>
</evidence>
<reference evidence="2 3" key="1">
    <citation type="submission" date="2014-04" db="EMBL/GenBank/DDBJ databases">
        <title>Evolutionary Origins and Diversification of the Mycorrhizal Mutualists.</title>
        <authorList>
            <consortium name="DOE Joint Genome Institute"/>
            <consortium name="Mycorrhizal Genomics Consortium"/>
            <person name="Kohler A."/>
            <person name="Kuo A."/>
            <person name="Nagy L.G."/>
            <person name="Floudas D."/>
            <person name="Copeland A."/>
            <person name="Barry K.W."/>
            <person name="Cichocki N."/>
            <person name="Veneault-Fourrey C."/>
            <person name="LaButti K."/>
            <person name="Lindquist E.A."/>
            <person name="Lipzen A."/>
            <person name="Lundell T."/>
            <person name="Morin E."/>
            <person name="Murat C."/>
            <person name="Riley R."/>
            <person name="Ohm R."/>
            <person name="Sun H."/>
            <person name="Tunlid A."/>
            <person name="Henrissat B."/>
            <person name="Grigoriev I.V."/>
            <person name="Hibbett D.S."/>
            <person name="Martin F."/>
        </authorList>
    </citation>
    <scope>NUCLEOTIDE SEQUENCE [LARGE SCALE GENOMIC DNA]</scope>
    <source>
        <strain evidence="2 3">Koide BX008</strain>
    </source>
</reference>
<dbReference type="Proteomes" id="UP000054549">
    <property type="component" value="Unassembled WGS sequence"/>
</dbReference>
<dbReference type="PANTHER" id="PTHR33099:SF7">
    <property type="entry name" value="MYND-TYPE DOMAIN-CONTAINING PROTEIN"/>
    <property type="match status" value="1"/>
</dbReference>
<protein>
    <recommendedName>
        <fullName evidence="4">Prolyl 4-hydroxylase alpha subunit Fe(2+) 2OG dioxygenase domain-containing protein</fullName>
    </recommendedName>
</protein>
<name>A0A0C2W8V5_AMAMK</name>
<dbReference type="PANTHER" id="PTHR33099">
    <property type="entry name" value="FE2OG DIOXYGENASE DOMAIN-CONTAINING PROTEIN"/>
    <property type="match status" value="1"/>
</dbReference>
<organism evidence="2 3">
    <name type="scientific">Amanita muscaria (strain Koide BX008)</name>
    <dbReference type="NCBI Taxonomy" id="946122"/>
    <lineage>
        <taxon>Eukaryota</taxon>
        <taxon>Fungi</taxon>
        <taxon>Dikarya</taxon>
        <taxon>Basidiomycota</taxon>
        <taxon>Agaricomycotina</taxon>
        <taxon>Agaricomycetes</taxon>
        <taxon>Agaricomycetidae</taxon>
        <taxon>Agaricales</taxon>
        <taxon>Pluteineae</taxon>
        <taxon>Amanitaceae</taxon>
        <taxon>Amanita</taxon>
    </lineage>
</organism>
<dbReference type="HOGENOM" id="CLU_007520_1_2_1"/>
<gene>
    <name evidence="2" type="ORF">M378DRAFT_171556</name>
</gene>
<feature type="region of interest" description="Disordered" evidence="1">
    <location>
        <begin position="321"/>
        <end position="347"/>
    </location>
</feature>
<dbReference type="OrthoDB" id="124582at2759"/>
<sequence>MGNTAELGDVLVHDLATVLDKDFGSKGSFAYSENRPDAPNPFLTIADIGSIGLPLSEIDAKRIIACATQAPFGLGTSTASTVIDKEVRDTWQIDPSLVSFQNPAWDSFLQSTTANICSGLGLPGGCDVQYKLHKLLLYETGSLFRPHPEFVEDGMFATMAIVLPSQYIGGEIIVSHGSISKVIDVSASCMTSISVLSWCTDVEHEVKPIRSGYRLVLSYNLMRSPLSGPEVMPTADNTSELSRLHEILERWRTGGYKQLPEQRMVALVLGHQYPESDLSMGQAGLNGQDSHKVNQIRSVAEMLGFELWLGEYERCTARLLEDDSNEGNDGNRDGGDPNSDGEAIISRPPGQVMEDLCTLKYLTDLQGSQALGTIRDFDSKGLIMGDPDHLGDPDDSKRFDSEYGGNSVIIKHYYYRAVLVIFPKEDWDQIVIVGCGVKGVLAVLQKLLASLSIDPTLRDRKLAGLLLEYIKGRDIWLNMLVFPLLWHDLDLWNRTIERCPSPLITLEEEGLLFHAWDIFGFQQVQSSYKTIISKICPIRGDQIDFIHNVKARVAGLDEQEIVETWCSEQIAGFLKGSNAVNHMNVLISIAKEDGIKFLKDFNNENQHIRELNYYQVVYTQIISLFMSEKENIYASPANKPGGNKGEDLNQIFEDFLDKCIRGAICYLDEQDFLWSTEYIRGGESSYGQLNNILDVVESCITTNRVDECATLFRLIWDAKGNAYDKLMFYYIPLLQELRKKLLSPPFAPFARNVIGYYFSRMLGSKTHNPRPSLQMLPCDEGCSACASLREFLEQLYVPVQDFCASRKTREHFLIVLSQLSDFISFTEVTRGRYRVAKRPDFLKSNRWEYRLKEARDILRSIGGLKYIKQIMGDQFKELNVALKGKRSYDYTGPLPKHEPDEVDLDMHWKMTYDMEQDDI</sequence>
<keyword evidence="3" id="KW-1185">Reference proteome</keyword>
<dbReference type="EMBL" id="KN818363">
    <property type="protein sequence ID" value="KIL57617.1"/>
    <property type="molecule type" value="Genomic_DNA"/>
</dbReference>
<dbReference type="Gene3D" id="2.60.120.620">
    <property type="entry name" value="q2cbj1_9rhob like domain"/>
    <property type="match status" value="1"/>
</dbReference>
<dbReference type="AlphaFoldDB" id="A0A0C2W8V5"/>
<evidence type="ECO:0008006" key="4">
    <source>
        <dbReference type="Google" id="ProtNLM"/>
    </source>
</evidence>
<evidence type="ECO:0000313" key="2">
    <source>
        <dbReference type="EMBL" id="KIL57617.1"/>
    </source>
</evidence>
<accession>A0A0C2W8V5</accession>